<keyword evidence="2" id="KW-0472">Membrane</keyword>
<reference evidence="4" key="2">
    <citation type="submission" date="2010-04" db="EMBL/GenBank/DDBJ databases">
        <authorList>
            <person name="Buell R."/>
            <person name="Hamilton J."/>
            <person name="Hostetler J."/>
        </authorList>
    </citation>
    <scope>NUCLEOTIDE SEQUENCE [LARGE SCALE GENOMIC DNA]</scope>
    <source>
        <strain evidence="4">DAOM:BR144</strain>
    </source>
</reference>
<dbReference type="EMBL" id="GL376592">
    <property type="status" value="NOT_ANNOTATED_CDS"/>
    <property type="molecule type" value="Genomic_DNA"/>
</dbReference>
<organism evidence="3 4">
    <name type="scientific">Globisporangium ultimum (strain ATCC 200006 / CBS 805.95 / DAOM BR144)</name>
    <name type="common">Pythium ultimum</name>
    <dbReference type="NCBI Taxonomy" id="431595"/>
    <lineage>
        <taxon>Eukaryota</taxon>
        <taxon>Sar</taxon>
        <taxon>Stramenopiles</taxon>
        <taxon>Oomycota</taxon>
        <taxon>Peronosporomycetes</taxon>
        <taxon>Pythiales</taxon>
        <taxon>Pythiaceae</taxon>
        <taxon>Globisporangium</taxon>
    </lineage>
</organism>
<keyword evidence="2" id="KW-1133">Transmembrane helix</keyword>
<proteinExistence type="predicted"/>
<feature type="compositionally biased region" description="Basic and acidic residues" evidence="1">
    <location>
        <begin position="43"/>
        <end position="56"/>
    </location>
</feature>
<dbReference type="eggNOG" id="ENOG502T36Z">
    <property type="taxonomic scope" value="Eukaryota"/>
</dbReference>
<evidence type="ECO:0000256" key="2">
    <source>
        <dbReference type="SAM" id="Phobius"/>
    </source>
</evidence>
<keyword evidence="2" id="KW-0812">Transmembrane</keyword>
<evidence type="ECO:0000256" key="1">
    <source>
        <dbReference type="SAM" id="MobiDB-lite"/>
    </source>
</evidence>
<feature type="transmembrane region" description="Helical" evidence="2">
    <location>
        <begin position="7"/>
        <end position="27"/>
    </location>
</feature>
<dbReference type="VEuPathDB" id="FungiDB:PYU1_G010644"/>
<name>K3X0B8_GLOUD</name>
<keyword evidence="4" id="KW-1185">Reference proteome</keyword>
<dbReference type="EnsemblProtists" id="PYU1_T010667">
    <property type="protein sequence ID" value="PYU1_T010667"/>
    <property type="gene ID" value="PYU1_G010644"/>
</dbReference>
<reference evidence="3" key="3">
    <citation type="submission" date="2015-02" db="UniProtKB">
        <authorList>
            <consortium name="EnsemblProtists"/>
        </authorList>
    </citation>
    <scope>IDENTIFICATION</scope>
    <source>
        <strain evidence="3">DAOM BR144</strain>
    </source>
</reference>
<evidence type="ECO:0000313" key="4">
    <source>
        <dbReference type="Proteomes" id="UP000019132"/>
    </source>
</evidence>
<sequence length="56" mass="6437">MFVMIPSMCFVAVAVVAIVVKVFIVVYERKEKELFGHMGPPERSFDSLEEERCLND</sequence>
<protein>
    <submittedName>
        <fullName evidence="3">Uncharacterized protein</fullName>
    </submittedName>
</protein>
<dbReference type="Proteomes" id="UP000019132">
    <property type="component" value="Unassembled WGS sequence"/>
</dbReference>
<dbReference type="HOGENOM" id="CLU_3018495_0_0_1"/>
<dbReference type="InParanoid" id="K3X0B8"/>
<evidence type="ECO:0000313" key="3">
    <source>
        <dbReference type="EnsemblProtists" id="PYU1_T010667"/>
    </source>
</evidence>
<accession>K3X0B8</accession>
<feature type="region of interest" description="Disordered" evidence="1">
    <location>
        <begin position="36"/>
        <end position="56"/>
    </location>
</feature>
<dbReference type="AlphaFoldDB" id="K3X0B8"/>
<reference evidence="4" key="1">
    <citation type="journal article" date="2010" name="Genome Biol.">
        <title>Genome sequence of the necrotrophic plant pathogen Pythium ultimum reveals original pathogenicity mechanisms and effector repertoire.</title>
        <authorList>
            <person name="Levesque C.A."/>
            <person name="Brouwer H."/>
            <person name="Cano L."/>
            <person name="Hamilton J.P."/>
            <person name="Holt C."/>
            <person name="Huitema E."/>
            <person name="Raffaele S."/>
            <person name="Robideau G.P."/>
            <person name="Thines M."/>
            <person name="Win J."/>
            <person name="Zerillo M.M."/>
            <person name="Beakes G.W."/>
            <person name="Boore J.L."/>
            <person name="Busam D."/>
            <person name="Dumas B."/>
            <person name="Ferriera S."/>
            <person name="Fuerstenberg S.I."/>
            <person name="Gachon C.M."/>
            <person name="Gaulin E."/>
            <person name="Govers F."/>
            <person name="Grenville-Briggs L."/>
            <person name="Horner N."/>
            <person name="Hostetler J."/>
            <person name="Jiang R.H."/>
            <person name="Johnson J."/>
            <person name="Krajaejun T."/>
            <person name="Lin H."/>
            <person name="Meijer H.J."/>
            <person name="Moore B."/>
            <person name="Morris P."/>
            <person name="Phuntmart V."/>
            <person name="Puiu D."/>
            <person name="Shetty J."/>
            <person name="Stajich J.E."/>
            <person name="Tripathy S."/>
            <person name="Wawra S."/>
            <person name="van West P."/>
            <person name="Whitty B.R."/>
            <person name="Coutinho P.M."/>
            <person name="Henrissat B."/>
            <person name="Martin F."/>
            <person name="Thomas P.D."/>
            <person name="Tyler B.M."/>
            <person name="De Vries R.P."/>
            <person name="Kamoun S."/>
            <person name="Yandell M."/>
            <person name="Tisserat N."/>
            <person name="Buell C.R."/>
        </authorList>
    </citation>
    <scope>NUCLEOTIDE SEQUENCE</scope>
    <source>
        <strain evidence="4">DAOM:BR144</strain>
    </source>
</reference>